<name>A0ABS4P1E2_9BACL</name>
<dbReference type="PANTHER" id="PTHR43420">
    <property type="entry name" value="ACETYLTRANSFERASE"/>
    <property type="match status" value="1"/>
</dbReference>
<reference evidence="4 5" key="1">
    <citation type="submission" date="2021-03" db="EMBL/GenBank/DDBJ databases">
        <title>Genomic Encyclopedia of Type Strains, Phase IV (KMG-IV): sequencing the most valuable type-strain genomes for metagenomic binning, comparative biology and taxonomic classification.</title>
        <authorList>
            <person name="Goeker M."/>
        </authorList>
    </citation>
    <scope>NUCLEOTIDE SEQUENCE [LARGE SCALE GENOMIC DNA]</scope>
    <source>
        <strain evidence="4 5">DSM 101953</strain>
    </source>
</reference>
<organism evidence="4 5">
    <name type="scientific">Paenibacillus silagei</name>
    <dbReference type="NCBI Taxonomy" id="1670801"/>
    <lineage>
        <taxon>Bacteria</taxon>
        <taxon>Bacillati</taxon>
        <taxon>Bacillota</taxon>
        <taxon>Bacilli</taxon>
        <taxon>Bacillales</taxon>
        <taxon>Paenibacillaceae</taxon>
        <taxon>Paenibacillus</taxon>
    </lineage>
</organism>
<protein>
    <submittedName>
        <fullName evidence="4">Ribosomal protein S18 acetylase RimI-like enzyme</fullName>
    </submittedName>
</protein>
<comment type="caution">
    <text evidence="4">The sequence shown here is derived from an EMBL/GenBank/DDBJ whole genome shotgun (WGS) entry which is preliminary data.</text>
</comment>
<dbReference type="CDD" id="cd04301">
    <property type="entry name" value="NAT_SF"/>
    <property type="match status" value="1"/>
</dbReference>
<keyword evidence="2" id="KW-0012">Acyltransferase</keyword>
<accession>A0ABS4P1E2</accession>
<dbReference type="InterPro" id="IPR000182">
    <property type="entry name" value="GNAT_dom"/>
</dbReference>
<evidence type="ECO:0000256" key="2">
    <source>
        <dbReference type="ARBA" id="ARBA00023315"/>
    </source>
</evidence>
<evidence type="ECO:0000259" key="3">
    <source>
        <dbReference type="PROSITE" id="PS51186"/>
    </source>
</evidence>
<dbReference type="Gene3D" id="3.40.630.30">
    <property type="match status" value="1"/>
</dbReference>
<evidence type="ECO:0000313" key="4">
    <source>
        <dbReference type="EMBL" id="MBP2116103.1"/>
    </source>
</evidence>
<keyword evidence="5" id="KW-1185">Reference proteome</keyword>
<dbReference type="RefSeq" id="WP_209879355.1">
    <property type="nucleotide sequence ID" value="NZ_JAGGLV010000036.1"/>
</dbReference>
<dbReference type="Proteomes" id="UP000773462">
    <property type="component" value="Unassembled WGS sequence"/>
</dbReference>
<dbReference type="Pfam" id="PF00583">
    <property type="entry name" value="Acetyltransf_1"/>
    <property type="match status" value="1"/>
</dbReference>
<evidence type="ECO:0000256" key="1">
    <source>
        <dbReference type="ARBA" id="ARBA00022679"/>
    </source>
</evidence>
<keyword evidence="1" id="KW-0808">Transferase</keyword>
<feature type="domain" description="N-acetyltransferase" evidence="3">
    <location>
        <begin position="151"/>
        <end position="295"/>
    </location>
</feature>
<proteinExistence type="predicted"/>
<dbReference type="SUPFAM" id="SSF55729">
    <property type="entry name" value="Acyl-CoA N-acyltransferases (Nat)"/>
    <property type="match status" value="1"/>
</dbReference>
<dbReference type="InterPro" id="IPR050680">
    <property type="entry name" value="YpeA/RimI_acetyltransf"/>
</dbReference>
<dbReference type="InterPro" id="IPR016181">
    <property type="entry name" value="Acyl_CoA_acyltransferase"/>
</dbReference>
<dbReference type="EMBL" id="JAGGLV010000036">
    <property type="protein sequence ID" value="MBP2116103.1"/>
    <property type="molecule type" value="Genomic_DNA"/>
</dbReference>
<gene>
    <name evidence="4" type="ORF">J2Z70_006317</name>
</gene>
<sequence>MTDIGKLAAFICARNTGDQQCGYVGSTLEDVMHDLSDGMEEASLVLYEGECITGAIILDIYDVGGGQKDIEVWGPYHSAHPEEELRLLFNYVSETAKAGAIRYIHLFISGDNTPLMEYAARYQAEKVNTHYHYSIATASAPDSSRHMHPGLSVLPVTEPASRWTGQILDLHHQQFQGAILTPKEITAEIEDSSNSEYDVHAVLNEGRFTGYIIVRRNARTGTLHLEYLCIGPEERSRGIGRQLIAFLAEKYKGLGYSSISLVVSEENTAAIRFYDKNGFNRDRVMKHILVGGGMF</sequence>
<evidence type="ECO:0000313" key="5">
    <source>
        <dbReference type="Proteomes" id="UP000773462"/>
    </source>
</evidence>
<dbReference type="PROSITE" id="PS51186">
    <property type="entry name" value="GNAT"/>
    <property type="match status" value="1"/>
</dbReference>